<dbReference type="HOGENOM" id="CLU_123836_1_0_0"/>
<dbReference type="eggNOG" id="COG3824">
    <property type="taxonomic scope" value="Bacteria"/>
</dbReference>
<dbReference type="InterPro" id="IPR010428">
    <property type="entry name" value="Zincin_1"/>
</dbReference>
<dbReference type="STRING" id="314230.DSM3645_25854"/>
<dbReference type="AlphaFoldDB" id="A3ZW84"/>
<protein>
    <recommendedName>
        <fullName evidence="3">Metallopeptidase family protein</fullName>
    </recommendedName>
</protein>
<dbReference type="InterPro" id="IPR038555">
    <property type="entry name" value="Zincin_1_sf"/>
</dbReference>
<gene>
    <name evidence="1" type="ORF">DSM3645_25854</name>
</gene>
<organism evidence="1 2">
    <name type="scientific">Blastopirellula marina DSM 3645</name>
    <dbReference type="NCBI Taxonomy" id="314230"/>
    <lineage>
        <taxon>Bacteria</taxon>
        <taxon>Pseudomonadati</taxon>
        <taxon>Planctomycetota</taxon>
        <taxon>Planctomycetia</taxon>
        <taxon>Pirellulales</taxon>
        <taxon>Pirellulaceae</taxon>
        <taxon>Blastopirellula</taxon>
    </lineage>
</organism>
<evidence type="ECO:0000313" key="2">
    <source>
        <dbReference type="Proteomes" id="UP000004358"/>
    </source>
</evidence>
<evidence type="ECO:0000313" key="1">
    <source>
        <dbReference type="EMBL" id="EAQ79112.1"/>
    </source>
</evidence>
<dbReference type="Gene3D" id="3.30.2010.20">
    <property type="match status" value="1"/>
</dbReference>
<dbReference type="CDD" id="cd12952">
    <property type="entry name" value="MMP_ACEL2062"/>
    <property type="match status" value="1"/>
</dbReference>
<dbReference type="EMBL" id="AANZ01000015">
    <property type="protein sequence ID" value="EAQ79112.1"/>
    <property type="molecule type" value="Genomic_DNA"/>
</dbReference>
<dbReference type="Proteomes" id="UP000004358">
    <property type="component" value="Unassembled WGS sequence"/>
</dbReference>
<dbReference type="Pfam" id="PF06262">
    <property type="entry name" value="Zincin_1"/>
    <property type="match status" value="1"/>
</dbReference>
<dbReference type="OrthoDB" id="9806895at2"/>
<sequence length="146" mass="16381">MVIRSWPRSTRELSSMNSELRNHFDTELDAVLAALPEAVHQILDQVPLYVEDYPSLGLMKQLQILHRSHLCGLYTGIPLTEKSVTHSGILSDAIQIFREGIIAQTISVAGNLTRDELRNQIRITILHELGHFHGLSEDDLQALGYG</sequence>
<name>A3ZW84_9BACT</name>
<accession>A3ZW84</accession>
<proteinExistence type="predicted"/>
<comment type="caution">
    <text evidence="1">The sequence shown here is derived from an EMBL/GenBank/DDBJ whole genome shotgun (WGS) entry which is preliminary data.</text>
</comment>
<evidence type="ECO:0008006" key="3">
    <source>
        <dbReference type="Google" id="ProtNLM"/>
    </source>
</evidence>
<reference evidence="1 2" key="1">
    <citation type="submission" date="2006-02" db="EMBL/GenBank/DDBJ databases">
        <authorList>
            <person name="Amann R."/>
            <person name="Ferriera S."/>
            <person name="Johnson J."/>
            <person name="Kravitz S."/>
            <person name="Halpern A."/>
            <person name="Remington K."/>
            <person name="Beeson K."/>
            <person name="Tran B."/>
            <person name="Rogers Y.-H."/>
            <person name="Friedman R."/>
            <person name="Venter J.C."/>
        </authorList>
    </citation>
    <scope>NUCLEOTIDE SEQUENCE [LARGE SCALE GENOMIC DNA]</scope>
    <source>
        <strain evidence="1 2">DSM 3645</strain>
    </source>
</reference>
<dbReference type="SUPFAM" id="SSF55486">
    <property type="entry name" value="Metalloproteases ('zincins'), catalytic domain"/>
    <property type="match status" value="1"/>
</dbReference>